<organism evidence="1">
    <name type="scientific">marine sediment metagenome</name>
    <dbReference type="NCBI Taxonomy" id="412755"/>
    <lineage>
        <taxon>unclassified sequences</taxon>
        <taxon>metagenomes</taxon>
        <taxon>ecological metagenomes</taxon>
    </lineage>
</organism>
<sequence length="126" mass="14478">MIIDLTGSALLEASLTPKIGYEIDYAAKDEWYEYRNKRMKSPNSRKEAVALVETILQDPDDHMQGILARACSREIRSRVIYMIKSARWQLRMKNSEARGIVAEAIVALDCQVRKDREDREAANLAY</sequence>
<protein>
    <submittedName>
        <fullName evidence="1">Uncharacterized protein</fullName>
    </submittedName>
</protein>
<gene>
    <name evidence="1" type="ORF">LCGC14_2593370</name>
</gene>
<accession>A0A0F9ABA4</accession>
<comment type="caution">
    <text evidence="1">The sequence shown here is derived from an EMBL/GenBank/DDBJ whole genome shotgun (WGS) entry which is preliminary data.</text>
</comment>
<dbReference type="EMBL" id="LAZR01043596">
    <property type="protein sequence ID" value="KKL06705.1"/>
    <property type="molecule type" value="Genomic_DNA"/>
</dbReference>
<evidence type="ECO:0000313" key="1">
    <source>
        <dbReference type="EMBL" id="KKL06705.1"/>
    </source>
</evidence>
<dbReference type="AlphaFoldDB" id="A0A0F9ABA4"/>
<proteinExistence type="predicted"/>
<name>A0A0F9ABA4_9ZZZZ</name>
<reference evidence="1" key="1">
    <citation type="journal article" date="2015" name="Nature">
        <title>Complex archaea that bridge the gap between prokaryotes and eukaryotes.</title>
        <authorList>
            <person name="Spang A."/>
            <person name="Saw J.H."/>
            <person name="Jorgensen S.L."/>
            <person name="Zaremba-Niedzwiedzka K."/>
            <person name="Martijn J."/>
            <person name="Lind A.E."/>
            <person name="van Eijk R."/>
            <person name="Schleper C."/>
            <person name="Guy L."/>
            <person name="Ettema T.J."/>
        </authorList>
    </citation>
    <scope>NUCLEOTIDE SEQUENCE</scope>
</reference>